<reference evidence="2" key="1">
    <citation type="submission" date="2021-01" db="EMBL/GenBank/DDBJ databases">
        <title>Whole genome shotgun sequence of Actinoplanes rishiriensis NBRC 108556.</title>
        <authorList>
            <person name="Komaki H."/>
            <person name="Tamura T."/>
        </authorList>
    </citation>
    <scope>NUCLEOTIDE SEQUENCE</scope>
    <source>
        <strain evidence="2">NBRC 108556</strain>
    </source>
</reference>
<dbReference type="GO" id="GO:0043531">
    <property type="term" value="F:ADP binding"/>
    <property type="evidence" value="ECO:0007669"/>
    <property type="project" value="InterPro"/>
</dbReference>
<dbReference type="PRINTS" id="PR00364">
    <property type="entry name" value="DISEASERSIST"/>
</dbReference>
<dbReference type="EMBL" id="BOMV01000077">
    <property type="protein sequence ID" value="GIE99799.1"/>
    <property type="molecule type" value="Genomic_DNA"/>
</dbReference>
<dbReference type="InterPro" id="IPR011990">
    <property type="entry name" value="TPR-like_helical_dom_sf"/>
</dbReference>
<gene>
    <name evidence="2" type="ORF">Ari01nite_72640</name>
</gene>
<dbReference type="SMART" id="SM00028">
    <property type="entry name" value="TPR"/>
    <property type="match status" value="7"/>
</dbReference>
<organism evidence="2 3">
    <name type="scientific">Paractinoplanes rishiriensis</name>
    <dbReference type="NCBI Taxonomy" id="1050105"/>
    <lineage>
        <taxon>Bacteria</taxon>
        <taxon>Bacillati</taxon>
        <taxon>Actinomycetota</taxon>
        <taxon>Actinomycetes</taxon>
        <taxon>Micromonosporales</taxon>
        <taxon>Micromonosporaceae</taxon>
        <taxon>Paractinoplanes</taxon>
    </lineage>
</organism>
<dbReference type="PANTHER" id="PTHR47691">
    <property type="entry name" value="REGULATOR-RELATED"/>
    <property type="match status" value="1"/>
</dbReference>
<dbReference type="PANTHER" id="PTHR47691:SF3">
    <property type="entry name" value="HTH-TYPE TRANSCRIPTIONAL REGULATOR RV0890C-RELATED"/>
    <property type="match status" value="1"/>
</dbReference>
<dbReference type="RefSeq" id="WP_203786805.1">
    <property type="nucleotide sequence ID" value="NZ_BOMV01000077.1"/>
</dbReference>
<protein>
    <submittedName>
        <fullName evidence="2">Uncharacterized protein</fullName>
    </submittedName>
</protein>
<dbReference type="PROSITE" id="PS50005">
    <property type="entry name" value="TPR"/>
    <property type="match status" value="2"/>
</dbReference>
<dbReference type="SUPFAM" id="SSF48452">
    <property type="entry name" value="TPR-like"/>
    <property type="match status" value="2"/>
</dbReference>
<comment type="caution">
    <text evidence="2">The sequence shown here is derived from an EMBL/GenBank/DDBJ whole genome shotgun (WGS) entry which is preliminary data.</text>
</comment>
<evidence type="ECO:0000313" key="3">
    <source>
        <dbReference type="Proteomes" id="UP000636960"/>
    </source>
</evidence>
<name>A0A919K6W5_9ACTN</name>
<evidence type="ECO:0000256" key="1">
    <source>
        <dbReference type="PROSITE-ProRule" id="PRU00339"/>
    </source>
</evidence>
<dbReference type="Pfam" id="PF13374">
    <property type="entry name" value="TPR_10"/>
    <property type="match status" value="1"/>
</dbReference>
<dbReference type="InterPro" id="IPR019734">
    <property type="entry name" value="TPR_rpt"/>
</dbReference>
<dbReference type="Gene3D" id="3.40.50.300">
    <property type="entry name" value="P-loop containing nucleotide triphosphate hydrolases"/>
    <property type="match status" value="1"/>
</dbReference>
<accession>A0A919K6W5</accession>
<feature type="repeat" description="TPR" evidence="1">
    <location>
        <begin position="650"/>
        <end position="683"/>
    </location>
</feature>
<dbReference type="Gene3D" id="1.25.40.10">
    <property type="entry name" value="Tetratricopeptide repeat domain"/>
    <property type="match status" value="2"/>
</dbReference>
<dbReference type="Proteomes" id="UP000636960">
    <property type="component" value="Unassembled WGS sequence"/>
</dbReference>
<dbReference type="Pfam" id="PF13424">
    <property type="entry name" value="TPR_12"/>
    <property type="match status" value="2"/>
</dbReference>
<keyword evidence="3" id="KW-1185">Reference proteome</keyword>
<dbReference type="SUPFAM" id="SSF52540">
    <property type="entry name" value="P-loop containing nucleoside triphosphate hydrolases"/>
    <property type="match status" value="1"/>
</dbReference>
<evidence type="ECO:0000313" key="2">
    <source>
        <dbReference type="EMBL" id="GIE99799.1"/>
    </source>
</evidence>
<sequence length="858" mass="92894">MPLPEVPVERFAALPDPARAGSVDDIVERLRRLKVWAGDPSYETIKDRVNAAWRAAGRPAGELTIRSTVANCFTPGRRRLNTDLVLAVVEALHPETGYVAQWRQALRAVGGEIEAVSQVRVQDSLPRDLAGFTGRAGELDELRRARESGEAVVISAIEGMAGVGKTQLAVHAGHLLHAEQPFDRVLFVNLRGFHPDPTQPPADPAAVLDGFLRLLGMPGQQIPHSLDGRVTAYRDRLAGTRALIVLDNAATTEQCRPLLPDAPGCLTLITSRRRLTGLRTRTRLAVDVFSPAEAVAFLEHAVPGIAAGTDPDAVTRIAERCGCLPLALSLIAGHIRNTPGWTLTDHADRLDERHEQRRLDTGVELALTLSYQHLPSDEQRALRLAALHPGQDLDAYAVAALTGADLATTRSRLSHLTTDHLLQQTATGRYTFHDLVRAYATTRAHDEDPPAERRTALTRLFDHYLATSAAAMTTLHPADAHLRPQVPAGCATAAPDLTDSETALAWLDAERPALVAVAAHTAAHGWPSHTTRLSRTLSRHLRNGYYADALVLHGHAEQAARRSGDEAERAHALIDIGFANLRLGHPEPAEAQFRQALGLFRTTGDPAGEARGHYHLGILTWPAGRLEEALNHLQKSLTLYGAAADPTGEATVLHTLGSLFEKMGRLPEAIDCCRQALTLARQTGNRRGEGHTLHVLGEVEVKAEQYEAAGDHLRQALTRFRQLGNRANEAGVLDSLGNLHTRLGKFDEATDSYEQAVAIFREIGAVNYQTWALNGLGEVALAAGRPADALTYHATALADAADTGVRDQQARAEAGLAHAHRALGDGTRAREHFEEALALYVDLGMPEAAQIRTRLAEL</sequence>
<feature type="repeat" description="TPR" evidence="1">
    <location>
        <begin position="730"/>
        <end position="763"/>
    </location>
</feature>
<dbReference type="AlphaFoldDB" id="A0A919K6W5"/>
<dbReference type="InterPro" id="IPR027417">
    <property type="entry name" value="P-loop_NTPase"/>
</dbReference>
<keyword evidence="1" id="KW-0802">TPR repeat</keyword>
<proteinExistence type="predicted"/>